<dbReference type="OrthoDB" id="4033880at2759"/>
<keyword evidence="3" id="KW-1185">Reference proteome</keyword>
<dbReference type="GO" id="GO:0005886">
    <property type="term" value="C:plasma membrane"/>
    <property type="evidence" value="ECO:0007669"/>
    <property type="project" value="TreeGrafter"/>
</dbReference>
<dbReference type="SUPFAM" id="SSF48464">
    <property type="entry name" value="ENTH/VHS domain"/>
    <property type="match status" value="1"/>
</dbReference>
<dbReference type="CDD" id="cd03571">
    <property type="entry name" value="ENTH"/>
    <property type="match status" value="1"/>
</dbReference>
<dbReference type="InParanoid" id="C5LH75"/>
<gene>
    <name evidence="2" type="ORF">Pmar_PMAR017298</name>
</gene>
<dbReference type="PROSITE" id="PS50942">
    <property type="entry name" value="ENTH"/>
    <property type="match status" value="1"/>
</dbReference>
<dbReference type="GO" id="GO:0030276">
    <property type="term" value="F:clathrin binding"/>
    <property type="evidence" value="ECO:0007669"/>
    <property type="project" value="TreeGrafter"/>
</dbReference>
<dbReference type="OMA" id="LMSNIAD"/>
<name>C5LH75_PERM5</name>
<reference evidence="2 3" key="1">
    <citation type="submission" date="2008-07" db="EMBL/GenBank/DDBJ databases">
        <authorList>
            <person name="El-Sayed N."/>
            <person name="Caler E."/>
            <person name="Inman J."/>
            <person name="Amedeo P."/>
            <person name="Hass B."/>
            <person name="Wortman J."/>
        </authorList>
    </citation>
    <scope>NUCLEOTIDE SEQUENCE [LARGE SCALE GENOMIC DNA]</scope>
    <source>
        <strain evidence="3">ATCC 50983 / TXsc</strain>
    </source>
</reference>
<protein>
    <recommendedName>
        <fullName evidence="1">ENTH domain-containing protein</fullName>
    </recommendedName>
</protein>
<dbReference type="PANTHER" id="PTHR12276">
    <property type="entry name" value="EPSIN/ENT-RELATED"/>
    <property type="match status" value="1"/>
</dbReference>
<dbReference type="RefSeq" id="XP_002772068.1">
    <property type="nucleotide sequence ID" value="XM_002772022.1"/>
</dbReference>
<dbReference type="EMBL" id="GG682011">
    <property type="protein sequence ID" value="EER03884.1"/>
    <property type="molecule type" value="Genomic_DNA"/>
</dbReference>
<dbReference type="GO" id="GO:0006897">
    <property type="term" value="P:endocytosis"/>
    <property type="evidence" value="ECO:0007669"/>
    <property type="project" value="TreeGrafter"/>
</dbReference>
<evidence type="ECO:0000313" key="3">
    <source>
        <dbReference type="Proteomes" id="UP000007800"/>
    </source>
</evidence>
<feature type="domain" description="ENTH" evidence="1">
    <location>
        <begin position="18"/>
        <end position="149"/>
    </location>
</feature>
<evidence type="ECO:0000259" key="1">
    <source>
        <dbReference type="PROSITE" id="PS50942"/>
    </source>
</evidence>
<dbReference type="GO" id="GO:0030125">
    <property type="term" value="C:clathrin vesicle coat"/>
    <property type="evidence" value="ECO:0007669"/>
    <property type="project" value="TreeGrafter"/>
</dbReference>
<dbReference type="PANTHER" id="PTHR12276:SF45">
    <property type="entry name" value="CLATHRIN INTERACTOR 1"/>
    <property type="match status" value="1"/>
</dbReference>
<accession>C5LH75</accession>
<proteinExistence type="predicted"/>
<dbReference type="GO" id="GO:0005543">
    <property type="term" value="F:phospholipid binding"/>
    <property type="evidence" value="ECO:0007669"/>
    <property type="project" value="TreeGrafter"/>
</dbReference>
<dbReference type="Proteomes" id="UP000007800">
    <property type="component" value="Unassembled WGS sequence"/>
</dbReference>
<dbReference type="AlphaFoldDB" id="C5LH75"/>
<dbReference type="FunFam" id="1.25.40.90:FF:000006">
    <property type="entry name" value="Clathrin interactor 1"/>
    <property type="match status" value="1"/>
</dbReference>
<dbReference type="Gene3D" id="1.25.40.90">
    <property type="match status" value="1"/>
</dbReference>
<organism evidence="3">
    <name type="scientific">Perkinsus marinus (strain ATCC 50983 / TXsc)</name>
    <dbReference type="NCBI Taxonomy" id="423536"/>
    <lineage>
        <taxon>Eukaryota</taxon>
        <taxon>Sar</taxon>
        <taxon>Alveolata</taxon>
        <taxon>Perkinsozoa</taxon>
        <taxon>Perkinsea</taxon>
        <taxon>Perkinsida</taxon>
        <taxon>Perkinsidae</taxon>
        <taxon>Perkinsus</taxon>
    </lineage>
</organism>
<evidence type="ECO:0000313" key="2">
    <source>
        <dbReference type="EMBL" id="EER03884.1"/>
    </source>
</evidence>
<dbReference type="SMART" id="SM00273">
    <property type="entry name" value="ENTH"/>
    <property type="match status" value="1"/>
</dbReference>
<dbReference type="Pfam" id="PF01417">
    <property type="entry name" value="ENTH"/>
    <property type="match status" value="1"/>
</dbReference>
<dbReference type="InterPro" id="IPR013809">
    <property type="entry name" value="ENTH"/>
</dbReference>
<dbReference type="InterPro" id="IPR008942">
    <property type="entry name" value="ENTH_VHS"/>
</dbReference>
<dbReference type="GeneID" id="9044480"/>
<sequence>MASAFQSAFAGLKKYTKKITHTETPLEKNLREATSNENWGVANSVLIDIARCTHDFNDYYLIMSTVWSAIGDKKEKWRRIFKGLNLLDYLLKFGSERVVDETRDGLHRIRALQDFQYTEEGRDKGAGIREKSREIVGLVNNPSQLRMERDKARQGRDKYIGIGSSGQTVTTAVGAPPPGMG</sequence>
<dbReference type="GO" id="GO:0005768">
    <property type="term" value="C:endosome"/>
    <property type="evidence" value="ECO:0007669"/>
    <property type="project" value="TreeGrafter"/>
</dbReference>